<reference evidence="1" key="1">
    <citation type="submission" date="2023-06" db="EMBL/GenBank/DDBJ databases">
        <authorList>
            <person name="Kurt Z."/>
        </authorList>
    </citation>
    <scope>NUCLEOTIDE SEQUENCE</scope>
</reference>
<protein>
    <submittedName>
        <fullName evidence="1">Growth factor receptor cysteine-rich domain superfamily</fullName>
    </submittedName>
    <submittedName>
        <fullName evidence="2">Growth_factor receptor cysteine-rich domain superfamily</fullName>
    </submittedName>
</protein>
<dbReference type="EMBL" id="CATOUU010000773">
    <property type="protein sequence ID" value="CAI9947181.1"/>
    <property type="molecule type" value="Genomic_DNA"/>
</dbReference>
<name>A0AA86PYG6_9EUKA</name>
<organism evidence="1">
    <name type="scientific">Hexamita inflata</name>
    <dbReference type="NCBI Taxonomy" id="28002"/>
    <lineage>
        <taxon>Eukaryota</taxon>
        <taxon>Metamonada</taxon>
        <taxon>Diplomonadida</taxon>
        <taxon>Hexamitidae</taxon>
        <taxon>Hexamitinae</taxon>
        <taxon>Hexamita</taxon>
    </lineage>
</organism>
<evidence type="ECO:0000313" key="3">
    <source>
        <dbReference type="Proteomes" id="UP001642409"/>
    </source>
</evidence>
<sequence length="966" mass="107297">MMIVILSILAEEVTKGPLCGRGFSLQEGECKCSNLLGSDLTSCVVQCQDNEVEANGRCVTIKAKNTAENCTETFGISFELNAQNECACPENTDCYCRTDKCCQSKGKHLINNQCDDCLTAFGTGYSWNDQKNTCTCSTGCICTTQLCCSANGLIFIDGKCAKCQDIFYNTASIIEVEGFSKCRCDPNFQKKDKDISKPTDKCINEYCDSPNCKKCADFGTGFIWDANIYKCVCSQAPCSCKTQECCNDQFQNDYINGECSTCEAYFGEGAIQSGINKDTKQMECSCDKDLKYYGSLVSKQHKCEKCQVRTMFGCATCENEYGDGFTYDETTQQCICQDENTCNCKSKECCNKYNKGFYTDHCTEQCDNTQVPYDNFCTCDESKHYYKISAFDSTCEFCEGILKQNDQFNMECILCQQAYGTGYSFDKTSGKCVCLKGTSCQCTSEICCQINSTHLINNKCTSCLQAFGFGYSFNQQTNKCQCEQEAICKCTTELCCHESNQIFLNGKCVDCAKYGTNYITDLAKNLCSCPQNKVCLCTSEECCNSQQKTYKSNQCSACEIAFVGSKFENGKCVCDESQKYAGELKSESSQCIKCTELLINGKCQKCTDLYSEGTIYKDQTCVCDTAEWYIGTLLLSTSRCQKCSEGINSDATACTTCLETYGTGAVISGGNVQKHCKCDEENSYAGKLNSPQSKCVHCAELIVYDTNQFVCKTCQEHQGLGFIYDDKNNLCKCDSRYVLSESGDKCDLCDGLVIQNNCVSCEQKYGFNSIFKAGACVCNDHSINKPTATQMCYYCDEVADKVNNVCKLCTDVHGPGAHYNNNKCMCNEFEGYVGNLRTNQDKCQKCPELTDGGKCILCSDKIPNAFYNTQIQMCECSVGYQRTGLFTCDKIGGNKTTGVIVGVVIGGIVQVGKVINILYNNISFPHIIYMYGRKYNRFSINYNPISLLRLNRQPTPHFKMSQKCKK</sequence>
<reference evidence="2 3" key="2">
    <citation type="submission" date="2024-07" db="EMBL/GenBank/DDBJ databases">
        <authorList>
            <person name="Akdeniz Z."/>
        </authorList>
    </citation>
    <scope>NUCLEOTIDE SEQUENCE [LARGE SCALE GENOMIC DNA]</scope>
</reference>
<comment type="caution">
    <text evidence="1">The sequence shown here is derived from an EMBL/GenBank/DDBJ whole genome shotgun (WGS) entry which is preliminary data.</text>
</comment>
<dbReference type="InterPro" id="IPR009030">
    <property type="entry name" value="Growth_fac_rcpt_cys_sf"/>
</dbReference>
<evidence type="ECO:0000313" key="1">
    <source>
        <dbReference type="EMBL" id="CAI9947181.1"/>
    </source>
</evidence>
<dbReference type="EMBL" id="CAXDID020000256">
    <property type="protein sequence ID" value="CAL6065723.1"/>
    <property type="molecule type" value="Genomic_DNA"/>
</dbReference>
<gene>
    <name evidence="1" type="ORF">HINF_LOCUS34826</name>
    <name evidence="2" type="ORF">HINF_LOCUS51979</name>
</gene>
<dbReference type="Proteomes" id="UP001642409">
    <property type="component" value="Unassembled WGS sequence"/>
</dbReference>
<keyword evidence="1" id="KW-0675">Receptor</keyword>
<dbReference type="AlphaFoldDB" id="A0AA86PYG6"/>
<keyword evidence="3" id="KW-1185">Reference proteome</keyword>
<proteinExistence type="predicted"/>
<dbReference type="SUPFAM" id="SSF57184">
    <property type="entry name" value="Growth factor receptor domain"/>
    <property type="match status" value="1"/>
</dbReference>
<accession>A0AA86PYG6</accession>
<evidence type="ECO:0000313" key="2">
    <source>
        <dbReference type="EMBL" id="CAL6065723.1"/>
    </source>
</evidence>